<dbReference type="AlphaFoldDB" id="A0AA39XVC6"/>
<feature type="compositionally biased region" description="Polar residues" evidence="1">
    <location>
        <begin position="43"/>
        <end position="72"/>
    </location>
</feature>
<gene>
    <name evidence="2" type="ORF">B0T16DRAFT_461075</name>
</gene>
<feature type="compositionally biased region" description="Acidic residues" evidence="1">
    <location>
        <begin position="309"/>
        <end position="322"/>
    </location>
</feature>
<reference evidence="2" key="1">
    <citation type="submission" date="2023-06" db="EMBL/GenBank/DDBJ databases">
        <title>Genome-scale phylogeny and comparative genomics of the fungal order Sordariales.</title>
        <authorList>
            <consortium name="Lawrence Berkeley National Laboratory"/>
            <person name="Hensen N."/>
            <person name="Bonometti L."/>
            <person name="Westerberg I."/>
            <person name="Brannstrom I.O."/>
            <person name="Guillou S."/>
            <person name="Cros-Aarteil S."/>
            <person name="Calhoun S."/>
            <person name="Haridas S."/>
            <person name="Kuo A."/>
            <person name="Mondo S."/>
            <person name="Pangilinan J."/>
            <person name="Riley R."/>
            <person name="Labutti K."/>
            <person name="Andreopoulos B."/>
            <person name="Lipzen A."/>
            <person name="Chen C."/>
            <person name="Yanf M."/>
            <person name="Daum C."/>
            <person name="Ng V."/>
            <person name="Clum A."/>
            <person name="Steindorff A."/>
            <person name="Ohm R."/>
            <person name="Martin F."/>
            <person name="Silar P."/>
            <person name="Natvig D."/>
            <person name="Lalanne C."/>
            <person name="Gautier V."/>
            <person name="Ament-Velasquez S.L."/>
            <person name="Kruys A."/>
            <person name="Hutchinson M.I."/>
            <person name="Powell A.J."/>
            <person name="Barry K."/>
            <person name="Miller A.N."/>
            <person name="Grigoriev I.V."/>
            <person name="Debuchy R."/>
            <person name="Gladieux P."/>
            <person name="Thoren M.H."/>
            <person name="Johannesson H."/>
        </authorList>
    </citation>
    <scope>NUCLEOTIDE SEQUENCE</scope>
    <source>
        <strain evidence="2">SMH2532-1</strain>
    </source>
</reference>
<evidence type="ECO:0000313" key="3">
    <source>
        <dbReference type="Proteomes" id="UP001174936"/>
    </source>
</evidence>
<protein>
    <submittedName>
        <fullName evidence="2">Uncharacterized protein</fullName>
    </submittedName>
</protein>
<feature type="region of interest" description="Disordered" evidence="1">
    <location>
        <begin position="266"/>
        <end position="427"/>
    </location>
</feature>
<evidence type="ECO:0000256" key="1">
    <source>
        <dbReference type="SAM" id="MobiDB-lite"/>
    </source>
</evidence>
<feature type="compositionally biased region" description="Low complexity" evidence="1">
    <location>
        <begin position="346"/>
        <end position="364"/>
    </location>
</feature>
<feature type="compositionally biased region" description="Low complexity" evidence="1">
    <location>
        <begin position="277"/>
        <end position="287"/>
    </location>
</feature>
<feature type="compositionally biased region" description="Basic and acidic residues" evidence="1">
    <location>
        <begin position="379"/>
        <end position="416"/>
    </location>
</feature>
<accession>A0AA39XVC6</accession>
<sequence>MEVRTRPVSTPSPGRPRRIHTPPAPMHGFADSYEPYSPRKSTRIQNRAANRTPSPDFSSNQQFATRDSNPNPFGSPKPKTSHKSNDFNMQSPASPQKKRALVADSSRIASGSSVAKSTTSLGLASESEQLHPGRASISAIGGMLITPAKTPQKGPSQKTKNNIQKVARTLFDESEVMPSPKKARTQTSILDSFSADDSIEEPIAIYTDSQDRVPEIDRSAANPFYGQQAASGLRRSKRQTVSIPGEGMVSVDEAVRRDDGMVIVFRGKKQFRKHSPSEASSTESSPARMTRSSIQPRLLFPPKKAEPETLTDDEEAATEIEDNVLMHDAENDPTTPLDLVEEAPGTPKAPKFAPASPPTTARTTRFGKKSVETTPVKAGRLETPKEVAGRGKRSPFDGWRRVKGGSEPHAQKRQGDDLASPAKRSRA</sequence>
<comment type="caution">
    <text evidence="2">The sequence shown here is derived from an EMBL/GenBank/DDBJ whole genome shotgun (WGS) entry which is preliminary data.</text>
</comment>
<name>A0AA39XVC6_9PEZI</name>
<keyword evidence="3" id="KW-1185">Reference proteome</keyword>
<feature type="compositionally biased region" description="Polar residues" evidence="1">
    <location>
        <begin position="107"/>
        <end position="122"/>
    </location>
</feature>
<evidence type="ECO:0000313" key="2">
    <source>
        <dbReference type="EMBL" id="KAK0640949.1"/>
    </source>
</evidence>
<feature type="region of interest" description="Disordered" evidence="1">
    <location>
        <begin position="170"/>
        <end position="194"/>
    </location>
</feature>
<proteinExistence type="predicted"/>
<dbReference type="Proteomes" id="UP001174936">
    <property type="component" value="Unassembled WGS sequence"/>
</dbReference>
<feature type="region of interest" description="Disordered" evidence="1">
    <location>
        <begin position="1"/>
        <end position="136"/>
    </location>
</feature>
<organism evidence="2 3">
    <name type="scientific">Cercophora newfieldiana</name>
    <dbReference type="NCBI Taxonomy" id="92897"/>
    <lineage>
        <taxon>Eukaryota</taxon>
        <taxon>Fungi</taxon>
        <taxon>Dikarya</taxon>
        <taxon>Ascomycota</taxon>
        <taxon>Pezizomycotina</taxon>
        <taxon>Sordariomycetes</taxon>
        <taxon>Sordariomycetidae</taxon>
        <taxon>Sordariales</taxon>
        <taxon>Lasiosphaeriaceae</taxon>
        <taxon>Cercophora</taxon>
    </lineage>
</organism>
<dbReference type="EMBL" id="JAULSV010000006">
    <property type="protein sequence ID" value="KAK0640949.1"/>
    <property type="molecule type" value="Genomic_DNA"/>
</dbReference>